<reference evidence="1 2" key="1">
    <citation type="submission" date="2023-10" db="EMBL/GenBank/DDBJ databases">
        <authorList>
            <person name="Maclean D."/>
            <person name="Macfadyen A."/>
        </authorList>
    </citation>
    <scope>NUCLEOTIDE SEQUENCE [LARGE SCALE GENOMIC DNA]</scope>
</reference>
<comment type="caution">
    <text evidence="1">The sequence shown here is derived from an EMBL/GenBank/DDBJ whole genome shotgun (WGS) entry which is preliminary data.</text>
</comment>
<dbReference type="EMBL" id="CAUYUE010000001">
    <property type="protein sequence ID" value="CAK0736593.1"/>
    <property type="molecule type" value="Genomic_DNA"/>
</dbReference>
<dbReference type="AlphaFoldDB" id="A0AAV1HV97"/>
<protein>
    <submittedName>
        <fullName evidence="1">Uncharacterized protein</fullName>
    </submittedName>
</protein>
<organism evidence="1 2">
    <name type="scientific">Coccomyxa viridis</name>
    <dbReference type="NCBI Taxonomy" id="1274662"/>
    <lineage>
        <taxon>Eukaryota</taxon>
        <taxon>Viridiplantae</taxon>
        <taxon>Chlorophyta</taxon>
        <taxon>core chlorophytes</taxon>
        <taxon>Trebouxiophyceae</taxon>
        <taxon>Trebouxiophyceae incertae sedis</taxon>
        <taxon>Coccomyxaceae</taxon>
        <taxon>Coccomyxa</taxon>
    </lineage>
</organism>
<dbReference type="Proteomes" id="UP001314263">
    <property type="component" value="Unassembled WGS sequence"/>
</dbReference>
<accession>A0AAV1HV97</accession>
<dbReference type="PANTHER" id="PTHR42935">
    <property type="entry name" value="SLR0930 PROTEIN"/>
    <property type="match status" value="1"/>
</dbReference>
<dbReference type="PANTHER" id="PTHR42935:SF1">
    <property type="entry name" value="SLR0930 PROTEIN"/>
    <property type="match status" value="1"/>
</dbReference>
<gene>
    <name evidence="1" type="ORF">CVIRNUC_000771</name>
</gene>
<sequence>MIPAGHALTGQGIPNILHSSDEHVKQSVQWIYASDIAARRCKVQNTLSAATAWPSALSRPRESIKCNGIGFELGIEPNRGAEDNAKKLYTAAYSLLLMHDVLKSKAGIAFVKVLLHLQKGSAEHLLSAYGEWFTEIASSGHISWQDYLLDEIISGKGNPLAKAAARGLASGEGSMQRAAAYDLDILQRLAVTETTLAGWVSHVVSTPEGWLPAAAPSGGIGRRQEGSAGAEPAIAQEDRGTWIKGPLTAAQRRAWRDKLGGSWKWSQALPDLLALWHVHGTGLVAKHTTLYFQDGALTAPSPAADAPLPRSDLGFENFADKLVDPNKIDDKRTIEASCIFPRSTSDILSGAMSQGARTVVVPEGGLSDKGMDALGRALGQHPRIIFFAVYDWRGEASTLPADARRALALAQEGGNNWPSNANLMLMVDGIVR</sequence>
<proteinExistence type="predicted"/>
<dbReference type="InterPro" id="IPR008533">
    <property type="entry name" value="DUF815"/>
</dbReference>
<evidence type="ECO:0000313" key="1">
    <source>
        <dbReference type="EMBL" id="CAK0736593.1"/>
    </source>
</evidence>
<name>A0AAV1HV97_9CHLO</name>
<keyword evidence="2" id="KW-1185">Reference proteome</keyword>
<evidence type="ECO:0000313" key="2">
    <source>
        <dbReference type="Proteomes" id="UP001314263"/>
    </source>
</evidence>